<dbReference type="Gene3D" id="1.25.40.70">
    <property type="entry name" value="Phosphatidylinositol 3-kinase, accessory domain (PIK)"/>
    <property type="match status" value="1"/>
</dbReference>
<dbReference type="InterPro" id="IPR000403">
    <property type="entry name" value="PI3/4_kinase_cat_dom"/>
</dbReference>
<dbReference type="InterPro" id="IPR042236">
    <property type="entry name" value="PI3K_accessory_sf"/>
</dbReference>
<feature type="compositionally biased region" description="Polar residues" evidence="8">
    <location>
        <begin position="270"/>
        <end position="283"/>
    </location>
</feature>
<dbReference type="Pfam" id="PF00454">
    <property type="entry name" value="PI3_PI4_kinase"/>
    <property type="match status" value="1"/>
</dbReference>
<dbReference type="CDD" id="cd05168">
    <property type="entry name" value="PI4Kc_III_beta"/>
    <property type="match status" value="1"/>
</dbReference>
<dbReference type="PROSITE" id="PS00915">
    <property type="entry name" value="PI3_4_KINASE_1"/>
    <property type="match status" value="1"/>
</dbReference>
<dbReference type="PROSITE" id="PS51545">
    <property type="entry name" value="PIK_HELICAL"/>
    <property type="match status" value="1"/>
</dbReference>
<reference evidence="11 12" key="1">
    <citation type="submission" date="2022-05" db="EMBL/GenBank/DDBJ databases">
        <authorList>
            <consortium name="Genoscope - CEA"/>
            <person name="William W."/>
        </authorList>
    </citation>
    <scope>NUCLEOTIDE SEQUENCE [LARGE SCALE GENOMIC DNA]</scope>
</reference>
<accession>A0AAU9VRR0</accession>
<keyword evidence="12" id="KW-1185">Reference proteome</keyword>
<feature type="domain" description="PIK helical" evidence="10">
    <location>
        <begin position="24"/>
        <end position="219"/>
    </location>
</feature>
<organism evidence="11 12">
    <name type="scientific">Pocillopora meandrina</name>
    <dbReference type="NCBI Taxonomy" id="46732"/>
    <lineage>
        <taxon>Eukaryota</taxon>
        <taxon>Metazoa</taxon>
        <taxon>Cnidaria</taxon>
        <taxon>Anthozoa</taxon>
        <taxon>Hexacorallia</taxon>
        <taxon>Scleractinia</taxon>
        <taxon>Astrocoeniina</taxon>
        <taxon>Pocilloporidae</taxon>
        <taxon>Pocillopora</taxon>
    </lineage>
</organism>
<protein>
    <recommendedName>
        <fullName evidence="7">Phosphatidylinositol 4-kinase beta</fullName>
        <ecNumber evidence="2">2.7.1.67</ecNumber>
    </recommendedName>
</protein>
<evidence type="ECO:0000313" key="11">
    <source>
        <dbReference type="EMBL" id="CAH3034329.1"/>
    </source>
</evidence>
<dbReference type="InterPro" id="IPR016024">
    <property type="entry name" value="ARM-type_fold"/>
</dbReference>
<dbReference type="InterPro" id="IPR057754">
    <property type="entry name" value="PI4-kinase_beta/PIK1_cat"/>
</dbReference>
<dbReference type="SMART" id="SM00146">
    <property type="entry name" value="PI3Kc"/>
    <property type="match status" value="1"/>
</dbReference>
<comment type="caution">
    <text evidence="11">The sequence shown here is derived from an EMBL/GenBank/DDBJ whole genome shotgun (WGS) entry which is preliminary data.</text>
</comment>
<dbReference type="InterPro" id="IPR018936">
    <property type="entry name" value="PI3/4_kinase_CS"/>
</dbReference>
<evidence type="ECO:0000256" key="3">
    <source>
        <dbReference type="ARBA" id="ARBA00022679"/>
    </source>
</evidence>
<evidence type="ECO:0000256" key="2">
    <source>
        <dbReference type="ARBA" id="ARBA00012169"/>
    </source>
</evidence>
<proteinExistence type="predicted"/>
<gene>
    <name evidence="11" type="ORF">PMEA_00010589</name>
</gene>
<name>A0AAU9VRR0_9CNID</name>
<keyword evidence="3" id="KW-0808">Transferase</keyword>
<sequence length="801" mass="89655">MTESGACCTSQPIPSSPNSNPFKTWQDVVGTDSQSSETNIPVNNNPNEEGNTLPLPNGDMYHTEMDSQLTESDMQQRTKDLRKQLKLDLAESNSDSNSSLPPPKSSWLLRLFESKLFDMSIAIAYLFNSKEPGVLTYLGNKLFTFDDEDVNFYLPQLINMYIHVEEVSEALHRYLVERCKRSFAFALQASWLLEAYCADGWLPSKEYARGVKLLQMILDELRPRSPLSPSGAAGSHTLPLPASPGATGSTFTTPPKKTHQRSKSDATAAITASSRLMQSNEYESPTGDLRYGHAFDSRCAKHSPAVSPNASSPVLSELDRTPDCGCQSPKLVAQREFISALIAVGKRLTSLPTKELKTSRLYAELSLLNLNLPAKVSLPVHSGIGNHYVVRIPHTAAVVLNSKDKAPYMIYVEVLCTSGNGDDPFPTKQFQPTLRQTRSEEHLPTYCRSEVSQFAISSGGDSDDECWSTVIEDKTNQDSEDGPFVAAGDIRRRLSESLSAPQALFKRDPEDPSAAVLKEPWEEKEARIREASPYGHVPNWKLLPMIVKCGDDLRQELLAYQLLLQFQAIWKQERVPLRLRPYAVMVTSSDSGLIEPVVNAVSLHQIKKNSQMSLLKYFIKEHGEVNSEEFLNAQRNFVQSCAAYCLICYFMQVKDRHNGNILLDGEGHIIHIDFGFILSCSPRNLGFESSPFKLTHEFVEVMGGIDSDMYNYFKILMLQGFLAARKNMDKCLQIVEIMQTGSQLPCFNRGSSTVPAMRERFHMNLTEEQLDTFINELVETSMHSLTTKLYDGFQYLTNGIL</sequence>
<dbReference type="InterPro" id="IPR001263">
    <property type="entry name" value="PI3K_accessory_dom"/>
</dbReference>
<evidence type="ECO:0000259" key="10">
    <source>
        <dbReference type="PROSITE" id="PS51545"/>
    </source>
</evidence>
<evidence type="ECO:0000256" key="5">
    <source>
        <dbReference type="ARBA" id="ARBA00036767"/>
    </source>
</evidence>
<feature type="compositionally biased region" description="Low complexity" evidence="8">
    <location>
        <begin position="10"/>
        <end position="21"/>
    </location>
</feature>
<dbReference type="SUPFAM" id="SSF56112">
    <property type="entry name" value="Protein kinase-like (PK-like)"/>
    <property type="match status" value="1"/>
</dbReference>
<feature type="domain" description="PI3K/PI4K catalytic" evidence="9">
    <location>
        <begin position="519"/>
        <end position="786"/>
    </location>
</feature>
<dbReference type="GO" id="GO:0046854">
    <property type="term" value="P:phosphatidylinositol phosphate biosynthetic process"/>
    <property type="evidence" value="ECO:0007669"/>
    <property type="project" value="InterPro"/>
</dbReference>
<dbReference type="GO" id="GO:0005741">
    <property type="term" value="C:mitochondrial outer membrane"/>
    <property type="evidence" value="ECO:0007669"/>
    <property type="project" value="UniProtKB-SubCell"/>
</dbReference>
<dbReference type="GO" id="GO:0048015">
    <property type="term" value="P:phosphatidylinositol-mediated signaling"/>
    <property type="evidence" value="ECO:0007669"/>
    <property type="project" value="TreeGrafter"/>
</dbReference>
<evidence type="ECO:0000256" key="1">
    <source>
        <dbReference type="ARBA" id="ARBA00004450"/>
    </source>
</evidence>
<dbReference type="InterPro" id="IPR049160">
    <property type="entry name" value="PI4KB-PIK1_PIK"/>
</dbReference>
<evidence type="ECO:0000313" key="12">
    <source>
        <dbReference type="Proteomes" id="UP001159428"/>
    </source>
</evidence>
<dbReference type="InterPro" id="IPR015433">
    <property type="entry name" value="PI3/4_kinase"/>
</dbReference>
<dbReference type="Gene3D" id="1.10.1070.11">
    <property type="entry name" value="Phosphatidylinositol 3-/4-kinase, catalytic domain"/>
    <property type="match status" value="1"/>
</dbReference>
<dbReference type="InterPro" id="IPR036940">
    <property type="entry name" value="PI3/4_kinase_cat_sf"/>
</dbReference>
<evidence type="ECO:0000256" key="4">
    <source>
        <dbReference type="ARBA" id="ARBA00022777"/>
    </source>
</evidence>
<dbReference type="SUPFAM" id="SSF48371">
    <property type="entry name" value="ARM repeat"/>
    <property type="match status" value="1"/>
</dbReference>
<dbReference type="Gene3D" id="3.30.1010.10">
    <property type="entry name" value="Phosphatidylinositol 3-kinase Catalytic Subunit, Chain A, domain 4"/>
    <property type="match status" value="1"/>
</dbReference>
<keyword evidence="4" id="KW-0418">Kinase</keyword>
<dbReference type="Proteomes" id="UP001159428">
    <property type="component" value="Unassembled WGS sequence"/>
</dbReference>
<dbReference type="GO" id="GO:0004430">
    <property type="term" value="F:1-phosphatidylinositol 4-kinase activity"/>
    <property type="evidence" value="ECO:0007669"/>
    <property type="project" value="UniProtKB-EC"/>
</dbReference>
<dbReference type="PANTHER" id="PTHR10048:SF22">
    <property type="entry name" value="PHOSPHATIDYLINOSITOL 4-KINASE BETA"/>
    <property type="match status" value="1"/>
</dbReference>
<dbReference type="PROSITE" id="PS50290">
    <property type="entry name" value="PI3_4_KINASE_3"/>
    <property type="match status" value="1"/>
</dbReference>
<feature type="region of interest" description="Disordered" evidence="8">
    <location>
        <begin position="225"/>
        <end position="283"/>
    </location>
</feature>
<dbReference type="FunFam" id="1.10.1070.11:FF:000004">
    <property type="entry name" value="Phosphatidylinositol 4-kinase, catalytic, beta"/>
    <property type="match status" value="1"/>
</dbReference>
<feature type="compositionally biased region" description="Polar residues" evidence="8">
    <location>
        <begin position="246"/>
        <end position="255"/>
    </location>
</feature>
<evidence type="ECO:0000256" key="6">
    <source>
        <dbReference type="ARBA" id="ARBA00037860"/>
    </source>
</evidence>
<evidence type="ECO:0000256" key="8">
    <source>
        <dbReference type="SAM" id="MobiDB-lite"/>
    </source>
</evidence>
<feature type="compositionally biased region" description="Polar residues" evidence="8">
    <location>
        <begin position="31"/>
        <end position="50"/>
    </location>
</feature>
<dbReference type="InterPro" id="IPR011009">
    <property type="entry name" value="Kinase-like_dom_sf"/>
</dbReference>
<comment type="subcellular location">
    <subcellularLocation>
        <location evidence="1">Mitochondrion outer membrane</location>
        <topology evidence="1">Peripheral membrane protein</topology>
    </subcellularLocation>
    <subcellularLocation>
        <location evidence="6">Rough endoplasmic reticulum membrane</location>
        <topology evidence="6">Peripheral membrane protein</topology>
    </subcellularLocation>
</comment>
<dbReference type="Pfam" id="PF21245">
    <property type="entry name" value="PI4KB-PIK1_PIK"/>
    <property type="match status" value="1"/>
</dbReference>
<evidence type="ECO:0000256" key="7">
    <source>
        <dbReference type="ARBA" id="ARBA00039877"/>
    </source>
</evidence>
<dbReference type="EC" id="2.7.1.67" evidence="2"/>
<dbReference type="GO" id="GO:0030867">
    <property type="term" value="C:rough endoplasmic reticulum membrane"/>
    <property type="evidence" value="ECO:0007669"/>
    <property type="project" value="UniProtKB-SubCell"/>
</dbReference>
<feature type="region of interest" description="Disordered" evidence="8">
    <location>
        <begin position="1"/>
        <end position="63"/>
    </location>
</feature>
<dbReference type="AlphaFoldDB" id="A0AAU9VRR0"/>
<dbReference type="PANTHER" id="PTHR10048">
    <property type="entry name" value="PHOSPHATIDYLINOSITOL KINASE"/>
    <property type="match status" value="1"/>
</dbReference>
<comment type="catalytic activity">
    <reaction evidence="5">
        <text>a 1,2-diacyl-sn-glycero-3-phospho-(1D-myo-inositol) + ATP = a 1,2-diacyl-sn-glycero-3-phospho-(1D-myo-inositol 4-phosphate) + ADP + H(+)</text>
        <dbReference type="Rhea" id="RHEA:19877"/>
        <dbReference type="ChEBI" id="CHEBI:15378"/>
        <dbReference type="ChEBI" id="CHEBI:30616"/>
        <dbReference type="ChEBI" id="CHEBI:57880"/>
        <dbReference type="ChEBI" id="CHEBI:58178"/>
        <dbReference type="ChEBI" id="CHEBI:456216"/>
        <dbReference type="EC" id="2.7.1.67"/>
    </reaction>
    <physiologicalReaction direction="left-to-right" evidence="5">
        <dbReference type="Rhea" id="RHEA:19878"/>
    </physiologicalReaction>
</comment>
<evidence type="ECO:0000259" key="9">
    <source>
        <dbReference type="PROSITE" id="PS50290"/>
    </source>
</evidence>
<dbReference type="EMBL" id="CALNXJ010000002">
    <property type="protein sequence ID" value="CAH3034329.1"/>
    <property type="molecule type" value="Genomic_DNA"/>
</dbReference>